<dbReference type="SUPFAM" id="SSF53067">
    <property type="entry name" value="Actin-like ATPase domain"/>
    <property type="match status" value="2"/>
</dbReference>
<dbReference type="Gene3D" id="3.30.420.510">
    <property type="match status" value="1"/>
</dbReference>
<keyword evidence="6" id="KW-0808">Transferase</keyword>
<evidence type="ECO:0000256" key="8">
    <source>
        <dbReference type="ARBA" id="ARBA00022777"/>
    </source>
</evidence>
<evidence type="ECO:0000256" key="10">
    <source>
        <dbReference type="ARBA" id="ARBA00022993"/>
    </source>
</evidence>
<accession>A0A9W7FU99</accession>
<dbReference type="GO" id="GO:0005634">
    <property type="term" value="C:nucleus"/>
    <property type="evidence" value="ECO:0007669"/>
    <property type="project" value="TreeGrafter"/>
</dbReference>
<keyword evidence="7" id="KW-0547">Nucleotide-binding</keyword>
<keyword evidence="9" id="KW-0067">ATP-binding</keyword>
<dbReference type="InterPro" id="IPR043129">
    <property type="entry name" value="ATPase_NBD"/>
</dbReference>
<feature type="transmembrane region" description="Helical" evidence="13">
    <location>
        <begin position="12"/>
        <end position="29"/>
    </location>
</feature>
<organism evidence="14 15">
    <name type="scientific">Triparma laevis f. longispina</name>
    <dbReference type="NCBI Taxonomy" id="1714387"/>
    <lineage>
        <taxon>Eukaryota</taxon>
        <taxon>Sar</taxon>
        <taxon>Stramenopiles</taxon>
        <taxon>Ochrophyta</taxon>
        <taxon>Bolidophyceae</taxon>
        <taxon>Parmales</taxon>
        <taxon>Triparmaceae</taxon>
        <taxon>Triparma</taxon>
    </lineage>
</organism>
<keyword evidence="10" id="KW-0173">Coenzyme A biosynthesis</keyword>
<evidence type="ECO:0000313" key="14">
    <source>
        <dbReference type="EMBL" id="GMI18166.1"/>
    </source>
</evidence>
<feature type="region of interest" description="Disordered" evidence="12">
    <location>
        <begin position="429"/>
        <end position="514"/>
    </location>
</feature>
<reference evidence="15" key="1">
    <citation type="journal article" date="2023" name="Commun. Biol.">
        <title>Genome analysis of Parmales, the sister group of diatoms, reveals the evolutionary specialization of diatoms from phago-mixotrophs to photoautotrophs.</title>
        <authorList>
            <person name="Ban H."/>
            <person name="Sato S."/>
            <person name="Yoshikawa S."/>
            <person name="Yamada K."/>
            <person name="Nakamura Y."/>
            <person name="Ichinomiya M."/>
            <person name="Sato N."/>
            <person name="Blanc-Mathieu R."/>
            <person name="Endo H."/>
            <person name="Kuwata A."/>
            <person name="Ogata H."/>
        </authorList>
    </citation>
    <scope>NUCLEOTIDE SEQUENCE [LARGE SCALE GENOMIC DNA]</scope>
    <source>
        <strain evidence="15">NIES 3700</strain>
    </source>
</reference>
<evidence type="ECO:0000256" key="6">
    <source>
        <dbReference type="ARBA" id="ARBA00022679"/>
    </source>
</evidence>
<comment type="catalytic activity">
    <reaction evidence="1">
        <text>(R)-pantothenate + ATP = (R)-4'-phosphopantothenate + ADP + H(+)</text>
        <dbReference type="Rhea" id="RHEA:16373"/>
        <dbReference type="ChEBI" id="CHEBI:10986"/>
        <dbReference type="ChEBI" id="CHEBI:15378"/>
        <dbReference type="ChEBI" id="CHEBI:29032"/>
        <dbReference type="ChEBI" id="CHEBI:30616"/>
        <dbReference type="ChEBI" id="CHEBI:456216"/>
        <dbReference type="EC" id="2.7.1.33"/>
    </reaction>
</comment>
<dbReference type="FunFam" id="3.30.420.40:FF:000025">
    <property type="entry name" value="pantothenate kinase 2, mitochondrial"/>
    <property type="match status" value="1"/>
</dbReference>
<keyword evidence="15" id="KW-1185">Reference proteome</keyword>
<comment type="similarity">
    <text evidence="11">Belongs to the type II pantothenate kinase family.</text>
</comment>
<dbReference type="NCBIfam" id="TIGR00555">
    <property type="entry name" value="panK_eukar"/>
    <property type="match status" value="1"/>
</dbReference>
<evidence type="ECO:0000256" key="5">
    <source>
        <dbReference type="ARBA" id="ARBA00022490"/>
    </source>
</evidence>
<evidence type="ECO:0000256" key="4">
    <source>
        <dbReference type="ARBA" id="ARBA00012102"/>
    </source>
</evidence>
<dbReference type="Gene3D" id="3.30.420.40">
    <property type="match status" value="1"/>
</dbReference>
<evidence type="ECO:0000313" key="15">
    <source>
        <dbReference type="Proteomes" id="UP001165122"/>
    </source>
</evidence>
<feature type="region of interest" description="Disordered" evidence="12">
    <location>
        <begin position="35"/>
        <end position="63"/>
    </location>
</feature>
<evidence type="ECO:0000256" key="2">
    <source>
        <dbReference type="ARBA" id="ARBA00004496"/>
    </source>
</evidence>
<keyword evidence="5" id="KW-0963">Cytoplasm</keyword>
<dbReference type="GO" id="GO:0015937">
    <property type="term" value="P:coenzyme A biosynthetic process"/>
    <property type="evidence" value="ECO:0007669"/>
    <property type="project" value="UniProtKB-KW"/>
</dbReference>
<dbReference type="Proteomes" id="UP001165122">
    <property type="component" value="Unassembled WGS sequence"/>
</dbReference>
<evidence type="ECO:0000256" key="9">
    <source>
        <dbReference type="ARBA" id="ARBA00022840"/>
    </source>
</evidence>
<dbReference type="AlphaFoldDB" id="A0A9W7FU99"/>
<evidence type="ECO:0000256" key="13">
    <source>
        <dbReference type="SAM" id="Phobius"/>
    </source>
</evidence>
<feature type="compositionally biased region" description="Acidic residues" evidence="12">
    <location>
        <begin position="473"/>
        <end position="488"/>
    </location>
</feature>
<dbReference type="PANTHER" id="PTHR12280:SF30">
    <property type="entry name" value="FUMBLE"/>
    <property type="match status" value="1"/>
</dbReference>
<evidence type="ECO:0000256" key="1">
    <source>
        <dbReference type="ARBA" id="ARBA00001206"/>
    </source>
</evidence>
<evidence type="ECO:0000256" key="7">
    <source>
        <dbReference type="ARBA" id="ARBA00022741"/>
    </source>
</evidence>
<dbReference type="Pfam" id="PF03630">
    <property type="entry name" value="Fumble"/>
    <property type="match status" value="1"/>
</dbReference>
<keyword evidence="8" id="KW-0418">Kinase</keyword>
<dbReference type="Gene3D" id="6.10.10.60">
    <property type="match status" value="1"/>
</dbReference>
<comment type="pathway">
    <text evidence="3">Cofactor biosynthesis; coenzyme A biosynthesis; CoA from (R)-pantothenate: step 1/5.</text>
</comment>
<dbReference type="EMBL" id="BRXW01000322">
    <property type="protein sequence ID" value="GMI18166.1"/>
    <property type="molecule type" value="Genomic_DNA"/>
</dbReference>
<keyword evidence="13" id="KW-0812">Transmembrane</keyword>
<gene>
    <name evidence="14" type="ORF">TrLO_g10817</name>
</gene>
<dbReference type="EC" id="2.7.1.33" evidence="4"/>
<feature type="compositionally biased region" description="Basic and acidic residues" evidence="12">
    <location>
        <begin position="429"/>
        <end position="441"/>
    </location>
</feature>
<keyword evidence="13" id="KW-0472">Membrane</keyword>
<dbReference type="CDD" id="cd24122">
    <property type="entry name" value="ASKHA_NBD_PanK-II_Pank1-like"/>
    <property type="match status" value="1"/>
</dbReference>
<evidence type="ECO:0000256" key="3">
    <source>
        <dbReference type="ARBA" id="ARBA00005225"/>
    </source>
</evidence>
<dbReference type="InterPro" id="IPR004567">
    <property type="entry name" value="Type_II_PanK"/>
</dbReference>
<keyword evidence="13" id="KW-1133">Transmembrane helix</keyword>
<dbReference type="GO" id="GO:0005524">
    <property type="term" value="F:ATP binding"/>
    <property type="evidence" value="ECO:0007669"/>
    <property type="project" value="UniProtKB-KW"/>
</dbReference>
<dbReference type="PANTHER" id="PTHR12280">
    <property type="entry name" value="PANTOTHENATE KINASE"/>
    <property type="match status" value="1"/>
</dbReference>
<protein>
    <recommendedName>
        <fullName evidence="4">pantothenate kinase</fullName>
        <ecNumber evidence="4">2.7.1.33</ecNumber>
    </recommendedName>
</protein>
<dbReference type="GO" id="GO:0005829">
    <property type="term" value="C:cytosol"/>
    <property type="evidence" value="ECO:0007669"/>
    <property type="project" value="TreeGrafter"/>
</dbReference>
<dbReference type="GO" id="GO:0004594">
    <property type="term" value="F:pantothenate kinase activity"/>
    <property type="evidence" value="ECO:0007669"/>
    <property type="project" value="UniProtKB-EC"/>
</dbReference>
<proteinExistence type="inferred from homology"/>
<evidence type="ECO:0000256" key="12">
    <source>
        <dbReference type="SAM" id="MobiDB-lite"/>
    </source>
</evidence>
<dbReference type="OrthoDB" id="275583at2759"/>
<evidence type="ECO:0000256" key="11">
    <source>
        <dbReference type="ARBA" id="ARBA00060870"/>
    </source>
</evidence>
<feature type="compositionally biased region" description="Low complexity" evidence="12">
    <location>
        <begin position="47"/>
        <end position="59"/>
    </location>
</feature>
<comment type="caution">
    <text evidence="14">The sequence shown here is derived from an EMBL/GenBank/DDBJ whole genome shotgun (WGS) entry which is preliminary data.</text>
</comment>
<name>A0A9W7FU99_9STRA</name>
<sequence>MPNANPPIVPTVLLSLATGSLLTYIYLLYQSPPPPSSSDKVDDNQHSSTRVRNTSNSSSIHDYDSDYEKQHIGELPFKPKTPGKSAWPWNKKFYDFANEHSRFGKSGVKEEHLKFESRGMGGSFHFIHFETRHMPSAIDLISSNGLSANIKNMGCTGGGAHKYSEMWSDRVGINMIKQAEMKSLVCGIEFVLKSLVGECFTFKPERIKKNSDEKIKEEEWSRKVQRDSIRDQNTYPYIVVSIGTGVSFIRVDGPGENQFERVTGSTIGGGTYWGLCRLLTDCESFTDVLQLASTGDSSKIDMLVKDIYGSNPAALKKLKLPGEIVASSFGKLASKNNPSDGIDQKDLARAILMMTTNNIAHIAYLTARLYKTSRIYFIGNFLRHNNISCQRLSYSINYWSNNTVEALFLEHEGYLGALGAFLLGQKGEDDSSRKVEKTEKTSRRRSQSAGEALCKEDIENLLKNAKNMKSNEESDDESSIEGEEDGPSFEEQNGRMEVPKVRQRRVTTSYIPNM</sequence>
<comment type="subcellular location">
    <subcellularLocation>
        <location evidence="2">Cytoplasm</location>
    </subcellularLocation>
</comment>